<organism evidence="2 3">
    <name type="scientific">Clavibacter tessellarius</name>
    <dbReference type="NCBI Taxonomy" id="31965"/>
    <lineage>
        <taxon>Bacteria</taxon>
        <taxon>Bacillati</taxon>
        <taxon>Actinomycetota</taxon>
        <taxon>Actinomycetes</taxon>
        <taxon>Micrococcales</taxon>
        <taxon>Microbacteriaceae</taxon>
        <taxon>Clavibacter</taxon>
    </lineage>
</organism>
<evidence type="ECO:0000313" key="2">
    <source>
        <dbReference type="EMBL" id="OQJ61425.1"/>
    </source>
</evidence>
<accession>A0A225CCG0</accession>
<gene>
    <name evidence="2" type="ORF">B5P24_15520</name>
</gene>
<keyword evidence="1" id="KW-0812">Transmembrane</keyword>
<reference evidence="2" key="1">
    <citation type="submission" date="2017-08" db="EMBL/GenBank/DDBJ databases">
        <title>Genomes of multiple Clavibacter strains from different subspecies.</title>
        <authorList>
            <person name="Yuan X.-K."/>
            <person name="Li X.-S."/>
            <person name="Nie J."/>
            <person name="De Boer S.H."/>
        </authorList>
    </citation>
    <scope>NUCLEOTIDE SEQUENCE [LARGE SCALE GENOMIC DNA]</scope>
    <source>
        <strain evidence="2">ATCC 33566</strain>
    </source>
</reference>
<keyword evidence="1" id="KW-1133">Transmembrane helix</keyword>
<dbReference type="AlphaFoldDB" id="A0A225CCG0"/>
<name>A0A225CCG0_9MICO</name>
<dbReference type="Proteomes" id="UP000215316">
    <property type="component" value="Unassembled WGS sequence"/>
</dbReference>
<sequence>MIALVIVLVRMAGNVWVAVTFAGLAGVCAIAKEVLAAFSLDKGFKGKTEGLEQSAAIASLFAVVFGAPAVVATITALIAPAMPAGGQ</sequence>
<keyword evidence="3" id="KW-1185">Reference proteome</keyword>
<protein>
    <submittedName>
        <fullName evidence="2">Uncharacterized protein</fullName>
    </submittedName>
</protein>
<keyword evidence="1" id="KW-0472">Membrane</keyword>
<evidence type="ECO:0000256" key="1">
    <source>
        <dbReference type="SAM" id="Phobius"/>
    </source>
</evidence>
<feature type="transmembrane region" description="Helical" evidence="1">
    <location>
        <begin position="56"/>
        <end position="79"/>
    </location>
</feature>
<dbReference type="EMBL" id="MZMQ01000002">
    <property type="protein sequence ID" value="OQJ61425.1"/>
    <property type="molecule type" value="Genomic_DNA"/>
</dbReference>
<proteinExistence type="predicted"/>
<evidence type="ECO:0000313" key="3">
    <source>
        <dbReference type="Proteomes" id="UP000215316"/>
    </source>
</evidence>
<feature type="transmembrane region" description="Helical" evidence="1">
    <location>
        <begin position="15"/>
        <end position="35"/>
    </location>
</feature>
<comment type="caution">
    <text evidence="2">The sequence shown here is derived from an EMBL/GenBank/DDBJ whole genome shotgun (WGS) entry which is preliminary data.</text>
</comment>